<keyword evidence="3" id="KW-1185">Reference proteome</keyword>
<keyword evidence="1" id="KW-0812">Transmembrane</keyword>
<evidence type="ECO:0000313" key="2">
    <source>
        <dbReference type="EMBL" id="BDE94859.1"/>
    </source>
</evidence>
<evidence type="ECO:0000313" key="3">
    <source>
        <dbReference type="Proteomes" id="UP001320544"/>
    </source>
</evidence>
<dbReference type="EMBL" id="AP025564">
    <property type="protein sequence ID" value="BDE94859.1"/>
    <property type="molecule type" value="Genomic_DNA"/>
</dbReference>
<dbReference type="RefSeq" id="WP_244411386.1">
    <property type="nucleotide sequence ID" value="NZ_AP025564.1"/>
</dbReference>
<feature type="transmembrane region" description="Helical" evidence="1">
    <location>
        <begin position="23"/>
        <end position="43"/>
    </location>
</feature>
<evidence type="ECO:0000256" key="1">
    <source>
        <dbReference type="SAM" id="Phobius"/>
    </source>
</evidence>
<reference evidence="2 3" key="1">
    <citation type="submission" date="2022-01" db="EMBL/GenBank/DDBJ databases">
        <title>Novel bile acid biosynthetic pathways are enriched in the microbiome of centenarians.</title>
        <authorList>
            <person name="Sato Y."/>
            <person name="Atarashi K."/>
            <person name="Plichta R.D."/>
            <person name="Arai Y."/>
            <person name="Sasajima S."/>
            <person name="Kearney M.S."/>
            <person name="Suda W."/>
            <person name="Takeshita K."/>
            <person name="Sasaki T."/>
            <person name="Okamoto S."/>
            <person name="Skelly N.A."/>
            <person name="Okamura Y."/>
            <person name="Vlamakis H."/>
            <person name="Li Y."/>
            <person name="Tanoue T."/>
            <person name="Takei H."/>
            <person name="Nittono H."/>
            <person name="Narushima S."/>
            <person name="Irie J."/>
            <person name="Itoh H."/>
            <person name="Moriya K."/>
            <person name="Sugiura Y."/>
            <person name="Suematsu M."/>
            <person name="Moritoki N."/>
            <person name="Shibata S."/>
            <person name="Littman R.D."/>
            <person name="Fischbach A.M."/>
            <person name="Uwamino Y."/>
            <person name="Inoue T."/>
            <person name="Honda A."/>
            <person name="Hattori M."/>
            <person name="Murai T."/>
            <person name="Xavier J.R."/>
            <person name="Hirose N."/>
            <person name="Honda K."/>
        </authorList>
    </citation>
    <scope>NUCLEOTIDE SEQUENCE [LARGE SCALE GENOMIC DNA]</scope>
    <source>
        <strain evidence="2 3">CE91-St30</strain>
    </source>
</reference>
<accession>A0ABM7WF42</accession>
<name>A0ABM7WF42_9ACTN</name>
<protein>
    <recommendedName>
        <fullName evidence="4">DUF2892 family protein</fullName>
    </recommendedName>
</protein>
<dbReference type="Proteomes" id="UP001320544">
    <property type="component" value="Chromosome"/>
</dbReference>
<organism evidence="2 3">
    <name type="scientific">Raoultibacter timonensis</name>
    <dbReference type="NCBI Taxonomy" id="1907662"/>
    <lineage>
        <taxon>Bacteria</taxon>
        <taxon>Bacillati</taxon>
        <taxon>Actinomycetota</taxon>
        <taxon>Coriobacteriia</taxon>
        <taxon>Eggerthellales</taxon>
        <taxon>Eggerthellaceae</taxon>
        <taxon>Raoultibacter</taxon>
    </lineage>
</organism>
<sequence length="77" mass="8062">MNMERDGGAPGGEVRKTVSSTVLGYRLVGLALVLLGVFSFLAGRGFTTSALLLVAGQLLITHAKVEELCERIADSKG</sequence>
<keyword evidence="1" id="KW-0472">Membrane</keyword>
<proteinExistence type="predicted"/>
<evidence type="ECO:0008006" key="4">
    <source>
        <dbReference type="Google" id="ProtNLM"/>
    </source>
</evidence>
<gene>
    <name evidence="2" type="ORF">CE91St30_01920</name>
</gene>
<keyword evidence="1" id="KW-1133">Transmembrane helix</keyword>